<name>B4HMB1_DROSE</name>
<keyword evidence="3" id="KW-1185">Reference proteome</keyword>
<feature type="compositionally biased region" description="Polar residues" evidence="1">
    <location>
        <begin position="1"/>
        <end position="12"/>
    </location>
</feature>
<sequence>MLAAPTTSSNGKTAGPHKSWKKVNEERKALKRQRKPDKLLKELQPAKEAESQAEKAAQ</sequence>
<organism evidence="3">
    <name type="scientific">Drosophila sechellia</name>
    <name type="common">Fruit fly</name>
    <dbReference type="NCBI Taxonomy" id="7238"/>
    <lineage>
        <taxon>Eukaryota</taxon>
        <taxon>Metazoa</taxon>
        <taxon>Ecdysozoa</taxon>
        <taxon>Arthropoda</taxon>
        <taxon>Hexapoda</taxon>
        <taxon>Insecta</taxon>
        <taxon>Pterygota</taxon>
        <taxon>Neoptera</taxon>
        <taxon>Endopterygota</taxon>
        <taxon>Diptera</taxon>
        <taxon>Brachycera</taxon>
        <taxon>Muscomorpha</taxon>
        <taxon>Ephydroidea</taxon>
        <taxon>Drosophilidae</taxon>
        <taxon>Drosophila</taxon>
        <taxon>Sophophora</taxon>
    </lineage>
</organism>
<evidence type="ECO:0000313" key="3">
    <source>
        <dbReference type="Proteomes" id="UP000001292"/>
    </source>
</evidence>
<protein>
    <submittedName>
        <fullName evidence="2">GM21174</fullName>
    </submittedName>
</protein>
<dbReference type="SMR" id="B4HMB1"/>
<accession>B4HMB1</accession>
<dbReference type="AlphaFoldDB" id="B4HMB1"/>
<dbReference type="EMBL" id="CH480816">
    <property type="protein sequence ID" value="EDW47188.1"/>
    <property type="molecule type" value="Genomic_DNA"/>
</dbReference>
<reference evidence="2 3" key="1">
    <citation type="journal article" date="2007" name="Nature">
        <title>Evolution of genes and genomes on the Drosophila phylogeny.</title>
        <authorList>
            <consortium name="Drosophila 12 Genomes Consortium"/>
            <person name="Clark A.G."/>
            <person name="Eisen M.B."/>
            <person name="Smith D.R."/>
            <person name="Bergman C.M."/>
            <person name="Oliver B."/>
            <person name="Markow T.A."/>
            <person name="Kaufman T.C."/>
            <person name="Kellis M."/>
            <person name="Gelbart W."/>
            <person name="Iyer V.N."/>
            <person name="Pollard D.A."/>
            <person name="Sackton T.B."/>
            <person name="Larracuente A.M."/>
            <person name="Singh N.D."/>
            <person name="Abad J.P."/>
            <person name="Abt D.N."/>
            <person name="Adryan B."/>
            <person name="Aguade M."/>
            <person name="Akashi H."/>
            <person name="Anderson W.W."/>
            <person name="Aquadro C.F."/>
            <person name="Ardell D.H."/>
            <person name="Arguello R."/>
            <person name="Artieri C.G."/>
            <person name="Barbash D.A."/>
            <person name="Barker D."/>
            <person name="Barsanti P."/>
            <person name="Batterham P."/>
            <person name="Batzoglou S."/>
            <person name="Begun D."/>
            <person name="Bhutkar A."/>
            <person name="Blanco E."/>
            <person name="Bosak S.A."/>
            <person name="Bradley R.K."/>
            <person name="Brand A.D."/>
            <person name="Brent M.R."/>
            <person name="Brooks A.N."/>
            <person name="Brown R.H."/>
            <person name="Butlin R.K."/>
            <person name="Caggese C."/>
            <person name="Calvi B.R."/>
            <person name="Bernardo de Carvalho A."/>
            <person name="Caspi A."/>
            <person name="Castrezana S."/>
            <person name="Celniker S.E."/>
            <person name="Chang J.L."/>
            <person name="Chapple C."/>
            <person name="Chatterji S."/>
            <person name="Chinwalla A."/>
            <person name="Civetta A."/>
            <person name="Clifton S.W."/>
            <person name="Comeron J.M."/>
            <person name="Costello J.C."/>
            <person name="Coyne J.A."/>
            <person name="Daub J."/>
            <person name="David R.G."/>
            <person name="Delcher A.L."/>
            <person name="Delehaunty K."/>
            <person name="Do C.B."/>
            <person name="Ebling H."/>
            <person name="Edwards K."/>
            <person name="Eickbush T."/>
            <person name="Evans J.D."/>
            <person name="Filipski A."/>
            <person name="Findeiss S."/>
            <person name="Freyhult E."/>
            <person name="Fulton L."/>
            <person name="Fulton R."/>
            <person name="Garcia A.C."/>
            <person name="Gardiner A."/>
            <person name="Garfield D.A."/>
            <person name="Garvin B.E."/>
            <person name="Gibson G."/>
            <person name="Gilbert D."/>
            <person name="Gnerre S."/>
            <person name="Godfrey J."/>
            <person name="Good R."/>
            <person name="Gotea V."/>
            <person name="Gravely B."/>
            <person name="Greenberg A.J."/>
            <person name="Griffiths-Jones S."/>
            <person name="Gross S."/>
            <person name="Guigo R."/>
            <person name="Gustafson E.A."/>
            <person name="Haerty W."/>
            <person name="Hahn M.W."/>
            <person name="Halligan D.L."/>
            <person name="Halpern A.L."/>
            <person name="Halter G.M."/>
            <person name="Han M.V."/>
            <person name="Heger A."/>
            <person name="Hillier L."/>
            <person name="Hinrichs A.S."/>
            <person name="Holmes I."/>
            <person name="Hoskins R.A."/>
            <person name="Hubisz M.J."/>
            <person name="Hultmark D."/>
            <person name="Huntley M.A."/>
            <person name="Jaffe D.B."/>
            <person name="Jagadeeshan S."/>
            <person name="Jeck W.R."/>
            <person name="Johnson J."/>
            <person name="Jones C.D."/>
            <person name="Jordan W.C."/>
            <person name="Karpen G.H."/>
            <person name="Kataoka E."/>
            <person name="Keightley P.D."/>
            <person name="Kheradpour P."/>
            <person name="Kirkness E.F."/>
            <person name="Koerich L.B."/>
            <person name="Kristiansen K."/>
            <person name="Kudrna D."/>
            <person name="Kulathinal R.J."/>
            <person name="Kumar S."/>
            <person name="Kwok R."/>
            <person name="Lander E."/>
            <person name="Langley C.H."/>
            <person name="Lapoint R."/>
            <person name="Lazzaro B.P."/>
            <person name="Lee S.J."/>
            <person name="Levesque L."/>
            <person name="Li R."/>
            <person name="Lin C.F."/>
            <person name="Lin M.F."/>
            <person name="Lindblad-Toh K."/>
            <person name="Llopart A."/>
            <person name="Long M."/>
            <person name="Low L."/>
            <person name="Lozovsky E."/>
            <person name="Lu J."/>
            <person name="Luo M."/>
            <person name="Machado C.A."/>
            <person name="Makalowski W."/>
            <person name="Marzo M."/>
            <person name="Matsuda M."/>
            <person name="Matzkin L."/>
            <person name="McAllister B."/>
            <person name="McBride C.S."/>
            <person name="McKernan B."/>
            <person name="McKernan K."/>
            <person name="Mendez-Lago M."/>
            <person name="Minx P."/>
            <person name="Mollenhauer M.U."/>
            <person name="Montooth K."/>
            <person name="Mount S.M."/>
            <person name="Mu X."/>
            <person name="Myers E."/>
            <person name="Negre B."/>
            <person name="Newfeld S."/>
            <person name="Nielsen R."/>
            <person name="Noor M.A."/>
            <person name="O'Grady P."/>
            <person name="Pachter L."/>
            <person name="Papaceit M."/>
            <person name="Parisi M.J."/>
            <person name="Parisi M."/>
            <person name="Parts L."/>
            <person name="Pedersen J.S."/>
            <person name="Pesole G."/>
            <person name="Phillippy A.M."/>
            <person name="Ponting C.P."/>
            <person name="Pop M."/>
            <person name="Porcelli D."/>
            <person name="Powell J.R."/>
            <person name="Prohaska S."/>
            <person name="Pruitt K."/>
            <person name="Puig M."/>
            <person name="Quesneville H."/>
            <person name="Ram K.R."/>
            <person name="Rand D."/>
            <person name="Rasmussen M.D."/>
            <person name="Reed L.K."/>
            <person name="Reenan R."/>
            <person name="Reily A."/>
            <person name="Remington K.A."/>
            <person name="Rieger T.T."/>
            <person name="Ritchie M.G."/>
            <person name="Robin C."/>
            <person name="Rogers Y.H."/>
            <person name="Rohde C."/>
            <person name="Rozas J."/>
            <person name="Rubenfield M.J."/>
            <person name="Ruiz A."/>
            <person name="Russo S."/>
            <person name="Salzberg S.L."/>
            <person name="Sanchez-Gracia A."/>
            <person name="Saranga D.J."/>
            <person name="Sato H."/>
            <person name="Schaeffer S.W."/>
            <person name="Schatz M.C."/>
            <person name="Schlenke T."/>
            <person name="Schwartz R."/>
            <person name="Segarra C."/>
            <person name="Singh R.S."/>
            <person name="Sirot L."/>
            <person name="Sirota M."/>
            <person name="Sisneros N.B."/>
            <person name="Smith C.D."/>
            <person name="Smith T.F."/>
            <person name="Spieth J."/>
            <person name="Stage D.E."/>
            <person name="Stark A."/>
            <person name="Stephan W."/>
            <person name="Strausberg R.L."/>
            <person name="Strempel S."/>
            <person name="Sturgill D."/>
            <person name="Sutton G."/>
            <person name="Sutton G.G."/>
            <person name="Tao W."/>
            <person name="Teichmann S."/>
            <person name="Tobari Y.N."/>
            <person name="Tomimura Y."/>
            <person name="Tsolas J.M."/>
            <person name="Valente V.L."/>
            <person name="Venter E."/>
            <person name="Venter J.C."/>
            <person name="Vicario S."/>
            <person name="Vieira F.G."/>
            <person name="Vilella A.J."/>
            <person name="Villasante A."/>
            <person name="Walenz B."/>
            <person name="Wang J."/>
            <person name="Wasserman M."/>
            <person name="Watts T."/>
            <person name="Wilson D."/>
            <person name="Wilson R.K."/>
            <person name="Wing R.A."/>
            <person name="Wolfner M.F."/>
            <person name="Wong A."/>
            <person name="Wong G.K."/>
            <person name="Wu C.I."/>
            <person name="Wu G."/>
            <person name="Yamamoto D."/>
            <person name="Yang H.P."/>
            <person name="Yang S.P."/>
            <person name="Yorke J.A."/>
            <person name="Yoshida K."/>
            <person name="Zdobnov E."/>
            <person name="Zhang P."/>
            <person name="Zhang Y."/>
            <person name="Zimin A.V."/>
            <person name="Baldwin J."/>
            <person name="Abdouelleil A."/>
            <person name="Abdulkadir J."/>
            <person name="Abebe A."/>
            <person name="Abera B."/>
            <person name="Abreu J."/>
            <person name="Acer S.C."/>
            <person name="Aftuck L."/>
            <person name="Alexander A."/>
            <person name="An P."/>
            <person name="Anderson E."/>
            <person name="Anderson S."/>
            <person name="Arachi H."/>
            <person name="Azer M."/>
            <person name="Bachantsang P."/>
            <person name="Barry A."/>
            <person name="Bayul T."/>
            <person name="Berlin A."/>
            <person name="Bessette D."/>
            <person name="Bloom T."/>
            <person name="Blye J."/>
            <person name="Boguslavskiy L."/>
            <person name="Bonnet C."/>
            <person name="Boukhgalter B."/>
            <person name="Bourzgui I."/>
            <person name="Brown A."/>
            <person name="Cahill P."/>
            <person name="Channer S."/>
            <person name="Cheshatsang Y."/>
            <person name="Chuda L."/>
            <person name="Citroen M."/>
            <person name="Collymore A."/>
            <person name="Cooke P."/>
            <person name="Costello M."/>
            <person name="D'Aco K."/>
            <person name="Daza R."/>
            <person name="De Haan G."/>
            <person name="DeGray S."/>
            <person name="DeMaso C."/>
            <person name="Dhargay N."/>
            <person name="Dooley K."/>
            <person name="Dooley E."/>
            <person name="Doricent M."/>
            <person name="Dorje P."/>
            <person name="Dorjee K."/>
            <person name="Dupes A."/>
            <person name="Elong R."/>
            <person name="Falk J."/>
            <person name="Farina A."/>
            <person name="Faro S."/>
            <person name="Ferguson D."/>
            <person name="Fisher S."/>
            <person name="Foley C.D."/>
            <person name="Franke A."/>
            <person name="Friedrich D."/>
            <person name="Gadbois L."/>
            <person name="Gearin G."/>
            <person name="Gearin C.R."/>
            <person name="Giannoukos G."/>
            <person name="Goode T."/>
            <person name="Graham J."/>
            <person name="Grandbois E."/>
            <person name="Grewal S."/>
            <person name="Gyaltsen K."/>
            <person name="Hafez N."/>
            <person name="Hagos B."/>
            <person name="Hall J."/>
            <person name="Henson C."/>
            <person name="Hollinger A."/>
            <person name="Honan T."/>
            <person name="Huard M.D."/>
            <person name="Hughes L."/>
            <person name="Hurhula B."/>
            <person name="Husby M.E."/>
            <person name="Kamat A."/>
            <person name="Kanga B."/>
            <person name="Kashin S."/>
            <person name="Khazanovich D."/>
            <person name="Kisner P."/>
            <person name="Lance K."/>
            <person name="Lara M."/>
            <person name="Lee W."/>
            <person name="Lennon N."/>
            <person name="Letendre F."/>
            <person name="LeVine R."/>
            <person name="Lipovsky A."/>
            <person name="Liu X."/>
            <person name="Liu J."/>
            <person name="Liu S."/>
            <person name="Lokyitsang T."/>
            <person name="Lokyitsang Y."/>
            <person name="Lubonja R."/>
            <person name="Lui A."/>
            <person name="MacDonald P."/>
            <person name="Magnisalis V."/>
            <person name="Maru K."/>
            <person name="Matthews C."/>
            <person name="McCusker W."/>
            <person name="McDonough S."/>
            <person name="Mehta T."/>
            <person name="Meldrim J."/>
            <person name="Meneus L."/>
            <person name="Mihai O."/>
            <person name="Mihalev A."/>
            <person name="Mihova T."/>
            <person name="Mittelman R."/>
            <person name="Mlenga V."/>
            <person name="Montmayeur A."/>
            <person name="Mulrain L."/>
            <person name="Navidi A."/>
            <person name="Naylor J."/>
            <person name="Negash T."/>
            <person name="Nguyen T."/>
            <person name="Nguyen N."/>
            <person name="Nicol R."/>
            <person name="Norbu C."/>
            <person name="Norbu N."/>
            <person name="Novod N."/>
            <person name="O'Neill B."/>
            <person name="Osman S."/>
            <person name="Markiewicz E."/>
            <person name="Oyono O.L."/>
            <person name="Patti C."/>
            <person name="Phunkhang P."/>
            <person name="Pierre F."/>
            <person name="Priest M."/>
            <person name="Raghuraman S."/>
            <person name="Rege F."/>
            <person name="Reyes R."/>
            <person name="Rise C."/>
            <person name="Rogov P."/>
            <person name="Ross K."/>
            <person name="Ryan E."/>
            <person name="Settipalli S."/>
            <person name="Shea T."/>
            <person name="Sherpa N."/>
            <person name="Shi L."/>
            <person name="Shih D."/>
            <person name="Sparrow T."/>
            <person name="Spaulding J."/>
            <person name="Stalker J."/>
            <person name="Stange-Thomann N."/>
            <person name="Stavropoulos S."/>
            <person name="Stone C."/>
            <person name="Strader C."/>
            <person name="Tesfaye S."/>
            <person name="Thomson T."/>
            <person name="Thoulutsang Y."/>
            <person name="Thoulutsang D."/>
            <person name="Topham K."/>
            <person name="Topping I."/>
            <person name="Tsamla T."/>
            <person name="Vassiliev H."/>
            <person name="Vo A."/>
            <person name="Wangchuk T."/>
            <person name="Wangdi T."/>
            <person name="Weiand M."/>
            <person name="Wilkinson J."/>
            <person name="Wilson A."/>
            <person name="Yadav S."/>
            <person name="Young G."/>
            <person name="Yu Q."/>
            <person name="Zembek L."/>
            <person name="Zhong D."/>
            <person name="Zimmer A."/>
            <person name="Zwirko Z."/>
            <person name="Jaffe D.B."/>
            <person name="Alvarez P."/>
            <person name="Brockman W."/>
            <person name="Butler J."/>
            <person name="Chin C."/>
            <person name="Gnerre S."/>
            <person name="Grabherr M."/>
            <person name="Kleber M."/>
            <person name="Mauceli E."/>
            <person name="MacCallum I."/>
        </authorList>
    </citation>
    <scope>NUCLEOTIDE SEQUENCE [LARGE SCALE GENOMIC DNA]</scope>
    <source>
        <strain evidence="3">Rob3c / Tucson 14021-0248.25</strain>
    </source>
</reference>
<proteinExistence type="predicted"/>
<evidence type="ECO:0000313" key="2">
    <source>
        <dbReference type="EMBL" id="EDW47188.1"/>
    </source>
</evidence>
<dbReference type="HOGENOM" id="CLU_2981271_0_0_1"/>
<feature type="region of interest" description="Disordered" evidence="1">
    <location>
        <begin position="1"/>
        <end position="58"/>
    </location>
</feature>
<evidence type="ECO:0000256" key="1">
    <source>
        <dbReference type="SAM" id="MobiDB-lite"/>
    </source>
</evidence>
<dbReference type="STRING" id="7238.B4HMB1"/>
<gene>
    <name evidence="2" type="primary">Dsec\GM21174</name>
    <name evidence="2" type="ORF">Dsec_GM21174</name>
</gene>
<dbReference type="Proteomes" id="UP000001292">
    <property type="component" value="Unassembled WGS sequence"/>
</dbReference>
<feature type="compositionally biased region" description="Basic and acidic residues" evidence="1">
    <location>
        <begin position="36"/>
        <end position="58"/>
    </location>
</feature>